<dbReference type="EMBL" id="RBKS01000001">
    <property type="protein sequence ID" value="RKR74400.1"/>
    <property type="molecule type" value="Genomic_DNA"/>
</dbReference>
<sequence length="185" mass="18916">MAIGGLLLALATAAEYFVLGPGTSPVLFAGFMTLFVAAAVVLASAGPLLASGGWRWAPHGLVGDSPLGHLAVYAFSGCWFLSLVAYIGYTYVFRTSAINYDLVAVSTALIVISVLAGLVAGVTVVRAGVAHGFSRWSLFGALACAIASAVVIGSTDSLVVITVVKIVTALALGVVGFGYYRAQER</sequence>
<keyword evidence="1" id="KW-0472">Membrane</keyword>
<dbReference type="AlphaFoldDB" id="A0A495IFH0"/>
<organism evidence="2 3">
    <name type="scientific">Frondihabitans australicus</name>
    <dbReference type="NCBI Taxonomy" id="386892"/>
    <lineage>
        <taxon>Bacteria</taxon>
        <taxon>Bacillati</taxon>
        <taxon>Actinomycetota</taxon>
        <taxon>Actinomycetes</taxon>
        <taxon>Micrococcales</taxon>
        <taxon>Microbacteriaceae</taxon>
        <taxon>Frondihabitans</taxon>
    </lineage>
</organism>
<feature type="transmembrane region" description="Helical" evidence="1">
    <location>
        <begin position="136"/>
        <end position="152"/>
    </location>
</feature>
<evidence type="ECO:0000256" key="1">
    <source>
        <dbReference type="SAM" id="Phobius"/>
    </source>
</evidence>
<keyword evidence="3" id="KW-1185">Reference proteome</keyword>
<feature type="transmembrane region" description="Helical" evidence="1">
    <location>
        <begin position="103"/>
        <end position="124"/>
    </location>
</feature>
<evidence type="ECO:0000313" key="3">
    <source>
        <dbReference type="Proteomes" id="UP000280008"/>
    </source>
</evidence>
<comment type="caution">
    <text evidence="2">The sequence shown here is derived from an EMBL/GenBank/DDBJ whole genome shotgun (WGS) entry which is preliminary data.</text>
</comment>
<dbReference type="Proteomes" id="UP000280008">
    <property type="component" value="Unassembled WGS sequence"/>
</dbReference>
<accession>A0A495IFH0</accession>
<feature type="transmembrane region" description="Helical" evidence="1">
    <location>
        <begin position="29"/>
        <end position="50"/>
    </location>
</feature>
<feature type="transmembrane region" description="Helical" evidence="1">
    <location>
        <begin position="70"/>
        <end position="91"/>
    </location>
</feature>
<evidence type="ECO:0000313" key="2">
    <source>
        <dbReference type="EMBL" id="RKR74400.1"/>
    </source>
</evidence>
<gene>
    <name evidence="2" type="ORF">C8E83_1512</name>
</gene>
<reference evidence="2 3" key="1">
    <citation type="submission" date="2018-10" db="EMBL/GenBank/DDBJ databases">
        <title>Sequencing the genomes of 1000 actinobacteria strains.</title>
        <authorList>
            <person name="Klenk H.-P."/>
        </authorList>
    </citation>
    <scope>NUCLEOTIDE SEQUENCE [LARGE SCALE GENOMIC DNA]</scope>
    <source>
        <strain evidence="2 3">DSM 17894</strain>
    </source>
</reference>
<keyword evidence="1" id="KW-1133">Transmembrane helix</keyword>
<name>A0A495IFH0_9MICO</name>
<feature type="transmembrane region" description="Helical" evidence="1">
    <location>
        <begin position="158"/>
        <end position="180"/>
    </location>
</feature>
<protein>
    <submittedName>
        <fullName evidence="2">Uncharacterized protein</fullName>
    </submittedName>
</protein>
<keyword evidence="1" id="KW-0812">Transmembrane</keyword>
<proteinExistence type="predicted"/>